<dbReference type="AlphaFoldDB" id="A0A182XPS5"/>
<proteinExistence type="predicted"/>
<dbReference type="InterPro" id="IPR041588">
    <property type="entry name" value="Integrase_H2C2"/>
</dbReference>
<protein>
    <submittedName>
        <fullName evidence="2">Integrase_H2C2 domain-containing protein</fullName>
    </submittedName>
</protein>
<evidence type="ECO:0000313" key="3">
    <source>
        <dbReference type="Proteomes" id="UP000076407"/>
    </source>
</evidence>
<dbReference type="PANTHER" id="PTHR47331">
    <property type="entry name" value="PHD-TYPE DOMAIN-CONTAINING PROTEIN"/>
    <property type="match status" value="1"/>
</dbReference>
<accession>A0A182XPS5</accession>
<name>A0A182XPS5_ANOQN</name>
<evidence type="ECO:0000313" key="2">
    <source>
        <dbReference type="EnsemblMetazoa" id="AQUA011877-PA"/>
    </source>
</evidence>
<dbReference type="Proteomes" id="UP000076407">
    <property type="component" value="Unassembled WGS sequence"/>
</dbReference>
<dbReference type="Pfam" id="PF17921">
    <property type="entry name" value="Integrase_H2C2"/>
    <property type="match status" value="1"/>
</dbReference>
<reference evidence="2" key="1">
    <citation type="submission" date="2020-05" db="UniProtKB">
        <authorList>
            <consortium name="EnsemblMetazoa"/>
        </authorList>
    </citation>
    <scope>IDENTIFICATION</scope>
    <source>
        <strain evidence="2">SANGQUA</strain>
    </source>
</reference>
<organism evidence="2 3">
    <name type="scientific">Anopheles quadriannulatus</name>
    <name type="common">Mosquito</name>
    <dbReference type="NCBI Taxonomy" id="34691"/>
    <lineage>
        <taxon>Eukaryota</taxon>
        <taxon>Metazoa</taxon>
        <taxon>Ecdysozoa</taxon>
        <taxon>Arthropoda</taxon>
        <taxon>Hexapoda</taxon>
        <taxon>Insecta</taxon>
        <taxon>Pterygota</taxon>
        <taxon>Neoptera</taxon>
        <taxon>Endopterygota</taxon>
        <taxon>Diptera</taxon>
        <taxon>Nematocera</taxon>
        <taxon>Culicoidea</taxon>
        <taxon>Culicidae</taxon>
        <taxon>Anophelinae</taxon>
        <taxon>Anopheles</taxon>
    </lineage>
</organism>
<dbReference type="VEuPathDB" id="VectorBase:AQUA011877"/>
<feature type="domain" description="Integrase zinc-binding" evidence="1">
    <location>
        <begin position="219"/>
        <end position="272"/>
    </location>
</feature>
<keyword evidence="3" id="KW-1185">Reference proteome</keyword>
<dbReference type="EnsemblMetazoa" id="AQUA011877-RA">
    <property type="protein sequence ID" value="AQUA011877-PA"/>
    <property type="gene ID" value="AQUA011877"/>
</dbReference>
<dbReference type="STRING" id="34691.A0A182XPS5"/>
<evidence type="ECO:0000259" key="1">
    <source>
        <dbReference type="Pfam" id="PF17921"/>
    </source>
</evidence>
<sequence length="319" mass="36666">MYRQIVLHPDDRRLVRIFFRFSPQSPIELYELNTVTNVWHWYGKIVYGTLLQLAEDERADFPLALPALRHNFYVDVFIGGANSVSEARELRQQLSELLSKGGFELRKWTSNCLGVLSGLPAEHIGTQLSLHFESTAIMETPNLTMRSILSNIARIHHTRKIANAGVVAAENRMGRFGPCTHLQQMEIGYEFSSEIQLLKKGEMLPYQFKHSILLPKNHQLDHLIAVHIHEKLMHGGGRLLLSRIREEYWPLDGRQLVKNVVRNCFRCIRQDPQLTQQQTGQLPYERITPSRPFSITGVDYAGPLYLKQAHKKDAAAKCY</sequence>